<evidence type="ECO:0000313" key="2">
    <source>
        <dbReference type="EMBL" id="SLM30279.1"/>
    </source>
</evidence>
<dbReference type="STRING" id="1246637.MTBBW1_2180027"/>
<gene>
    <name evidence="2" type="ORF">MTBBW1_2180027</name>
</gene>
<keyword evidence="3" id="KW-1185">Reference proteome</keyword>
<protein>
    <submittedName>
        <fullName evidence="2">Uncharacterized protein</fullName>
    </submittedName>
</protein>
<dbReference type="Proteomes" id="UP000191931">
    <property type="component" value="Unassembled WGS sequence"/>
</dbReference>
<name>A0A1W1HCT5_9BACT</name>
<dbReference type="EMBL" id="FWEV01000133">
    <property type="protein sequence ID" value="SLM30279.1"/>
    <property type="molecule type" value="Genomic_DNA"/>
</dbReference>
<evidence type="ECO:0000313" key="3">
    <source>
        <dbReference type="Proteomes" id="UP000191931"/>
    </source>
</evidence>
<organism evidence="2 3">
    <name type="scientific">Desulfamplus magnetovallimortis</name>
    <dbReference type="NCBI Taxonomy" id="1246637"/>
    <lineage>
        <taxon>Bacteria</taxon>
        <taxon>Pseudomonadati</taxon>
        <taxon>Thermodesulfobacteriota</taxon>
        <taxon>Desulfobacteria</taxon>
        <taxon>Desulfobacterales</taxon>
        <taxon>Desulfobacteraceae</taxon>
        <taxon>Desulfamplus</taxon>
    </lineage>
</organism>
<sequence length="72" mass="7929">MIKPFALKAILLQNNLKKFYSDLHEGIQSPPRGVIHNVSTQQGYPGKKTAGQAERDENPSKCGGTAYPNDCR</sequence>
<dbReference type="AlphaFoldDB" id="A0A1W1HCT5"/>
<accession>A0A1W1HCT5</accession>
<feature type="region of interest" description="Disordered" evidence="1">
    <location>
        <begin position="30"/>
        <end position="72"/>
    </location>
</feature>
<evidence type="ECO:0000256" key="1">
    <source>
        <dbReference type="SAM" id="MobiDB-lite"/>
    </source>
</evidence>
<proteinExistence type="predicted"/>
<reference evidence="2 3" key="1">
    <citation type="submission" date="2017-03" db="EMBL/GenBank/DDBJ databases">
        <authorList>
            <person name="Afonso C.L."/>
            <person name="Miller P.J."/>
            <person name="Scott M.A."/>
            <person name="Spackman E."/>
            <person name="Goraichik I."/>
            <person name="Dimitrov K.M."/>
            <person name="Suarez D.L."/>
            <person name="Swayne D.E."/>
        </authorList>
    </citation>
    <scope>NUCLEOTIDE SEQUENCE [LARGE SCALE GENOMIC DNA]</scope>
    <source>
        <strain evidence="2">PRJEB14757</strain>
    </source>
</reference>